<evidence type="ECO:0000256" key="1">
    <source>
        <dbReference type="ARBA" id="ARBA00022741"/>
    </source>
</evidence>
<dbReference type="SMART" id="SM00173">
    <property type="entry name" value="RAS"/>
    <property type="match status" value="1"/>
</dbReference>
<feature type="compositionally biased region" description="Basic and acidic residues" evidence="4">
    <location>
        <begin position="4377"/>
        <end position="4390"/>
    </location>
</feature>
<feature type="compositionally biased region" description="Basic and acidic residues" evidence="4">
    <location>
        <begin position="1767"/>
        <end position="1781"/>
    </location>
</feature>
<feature type="compositionally biased region" description="Basic and acidic residues" evidence="4">
    <location>
        <begin position="976"/>
        <end position="990"/>
    </location>
</feature>
<keyword evidence="6" id="KW-1185">Reference proteome</keyword>
<feature type="compositionally biased region" description="Basic and acidic residues" evidence="4">
    <location>
        <begin position="2494"/>
        <end position="2508"/>
    </location>
</feature>
<reference evidence="5" key="3">
    <citation type="submission" date="2025-09" db="UniProtKB">
        <authorList>
            <consortium name="Ensembl"/>
        </authorList>
    </citation>
    <scope>IDENTIFICATION</scope>
</reference>
<feature type="region of interest" description="Disordered" evidence="4">
    <location>
        <begin position="5322"/>
        <end position="5410"/>
    </location>
</feature>
<feature type="compositionally biased region" description="Basic and acidic residues" evidence="4">
    <location>
        <begin position="3512"/>
        <end position="3528"/>
    </location>
</feature>
<dbReference type="Gene3D" id="3.40.50.300">
    <property type="entry name" value="P-loop containing nucleotide triphosphate hydrolases"/>
    <property type="match status" value="1"/>
</dbReference>
<dbReference type="PROSITE" id="PS51421">
    <property type="entry name" value="RAS"/>
    <property type="match status" value="1"/>
</dbReference>
<feature type="compositionally biased region" description="Polar residues" evidence="4">
    <location>
        <begin position="992"/>
        <end position="1003"/>
    </location>
</feature>
<dbReference type="InterPro" id="IPR027417">
    <property type="entry name" value="P-loop_NTPase"/>
</dbReference>
<feature type="compositionally biased region" description="Polar residues" evidence="4">
    <location>
        <begin position="3124"/>
        <end position="3149"/>
    </location>
</feature>
<evidence type="ECO:0000256" key="2">
    <source>
        <dbReference type="ARBA" id="ARBA00023134"/>
    </source>
</evidence>
<feature type="compositionally biased region" description="Polar residues" evidence="4">
    <location>
        <begin position="1246"/>
        <end position="1255"/>
    </location>
</feature>
<feature type="compositionally biased region" description="Polar residues" evidence="4">
    <location>
        <begin position="2377"/>
        <end position="2388"/>
    </location>
</feature>
<feature type="compositionally biased region" description="Polar residues" evidence="4">
    <location>
        <begin position="2249"/>
        <end position="2264"/>
    </location>
</feature>
<feature type="compositionally biased region" description="Polar residues" evidence="4">
    <location>
        <begin position="4483"/>
        <end position="4492"/>
    </location>
</feature>
<feature type="compositionally biased region" description="Basic residues" evidence="4">
    <location>
        <begin position="554"/>
        <end position="571"/>
    </location>
</feature>
<feature type="region of interest" description="Disordered" evidence="4">
    <location>
        <begin position="4171"/>
        <end position="4199"/>
    </location>
</feature>
<feature type="compositionally biased region" description="Basic and acidic residues" evidence="4">
    <location>
        <begin position="490"/>
        <end position="518"/>
    </location>
</feature>
<feature type="region of interest" description="Disordered" evidence="4">
    <location>
        <begin position="4991"/>
        <end position="5035"/>
    </location>
</feature>
<feature type="compositionally biased region" description="Basic residues" evidence="4">
    <location>
        <begin position="4767"/>
        <end position="4784"/>
    </location>
</feature>
<feature type="compositionally biased region" description="Basic and acidic residues" evidence="4">
    <location>
        <begin position="1546"/>
        <end position="1574"/>
    </location>
</feature>
<feature type="region of interest" description="Disordered" evidence="4">
    <location>
        <begin position="4719"/>
        <end position="4830"/>
    </location>
</feature>
<feature type="region of interest" description="Disordered" evidence="4">
    <location>
        <begin position="1"/>
        <end position="125"/>
    </location>
</feature>
<feature type="compositionally biased region" description="Basic and acidic residues" evidence="4">
    <location>
        <begin position="3000"/>
        <end position="3028"/>
    </location>
</feature>
<reference evidence="5" key="1">
    <citation type="submission" date="2021-04" db="EMBL/GenBank/DDBJ databases">
        <authorList>
            <consortium name="Wellcome Sanger Institute Data Sharing"/>
        </authorList>
    </citation>
    <scope>NUCLEOTIDE SEQUENCE [LARGE SCALE GENOMIC DNA]</scope>
</reference>
<feature type="region of interest" description="Disordered" evidence="4">
    <location>
        <begin position="490"/>
        <end position="633"/>
    </location>
</feature>
<feature type="compositionally biased region" description="Polar residues" evidence="4">
    <location>
        <begin position="2631"/>
        <end position="2640"/>
    </location>
</feature>
<dbReference type="InterPro" id="IPR001806">
    <property type="entry name" value="Small_GTPase"/>
</dbReference>
<feature type="compositionally biased region" description="Basic residues" evidence="4">
    <location>
        <begin position="3791"/>
        <end position="3808"/>
    </location>
</feature>
<organism evidence="5 6">
    <name type="scientific">Echeneis naucrates</name>
    <name type="common">Live sharksucker</name>
    <dbReference type="NCBI Taxonomy" id="173247"/>
    <lineage>
        <taxon>Eukaryota</taxon>
        <taxon>Metazoa</taxon>
        <taxon>Chordata</taxon>
        <taxon>Craniata</taxon>
        <taxon>Vertebrata</taxon>
        <taxon>Euteleostomi</taxon>
        <taxon>Actinopterygii</taxon>
        <taxon>Neopterygii</taxon>
        <taxon>Teleostei</taxon>
        <taxon>Neoteleostei</taxon>
        <taxon>Acanthomorphata</taxon>
        <taxon>Carangaria</taxon>
        <taxon>Carangiformes</taxon>
        <taxon>Echeneidae</taxon>
        <taxon>Echeneis</taxon>
    </lineage>
</organism>
<feature type="compositionally biased region" description="Polar residues" evidence="4">
    <location>
        <begin position="4430"/>
        <end position="4445"/>
    </location>
</feature>
<feature type="compositionally biased region" description="Polar residues" evidence="4">
    <location>
        <begin position="1670"/>
        <end position="1697"/>
    </location>
</feature>
<feature type="compositionally biased region" description="Basic and acidic residues" evidence="4">
    <location>
        <begin position="2923"/>
        <end position="2936"/>
    </location>
</feature>
<feature type="compositionally biased region" description="Basic and acidic residues" evidence="4">
    <location>
        <begin position="3815"/>
        <end position="3829"/>
    </location>
</feature>
<evidence type="ECO:0000313" key="6">
    <source>
        <dbReference type="Proteomes" id="UP000472264"/>
    </source>
</evidence>
<feature type="compositionally biased region" description="Polar residues" evidence="4">
    <location>
        <begin position="2976"/>
        <end position="2991"/>
    </location>
</feature>
<feature type="compositionally biased region" description="Basic and acidic residues" evidence="4">
    <location>
        <begin position="1305"/>
        <end position="1319"/>
    </location>
</feature>
<feature type="compositionally biased region" description="Basic and acidic residues" evidence="4">
    <location>
        <begin position="4904"/>
        <end position="4921"/>
    </location>
</feature>
<feature type="compositionally biased region" description="Basic and acidic residues" evidence="4">
    <location>
        <begin position="3164"/>
        <end position="3195"/>
    </location>
</feature>
<dbReference type="PRINTS" id="PR00449">
    <property type="entry name" value="RASTRNSFRMNG"/>
</dbReference>
<feature type="compositionally biased region" description="Polar residues" evidence="4">
    <location>
        <begin position="5141"/>
        <end position="5175"/>
    </location>
</feature>
<feature type="compositionally biased region" description="Basic and acidic residues" evidence="4">
    <location>
        <begin position="2785"/>
        <end position="2801"/>
    </location>
</feature>
<feature type="region of interest" description="Disordered" evidence="4">
    <location>
        <begin position="2187"/>
        <end position="2702"/>
    </location>
</feature>
<feature type="compositionally biased region" description="Basic residues" evidence="4">
    <location>
        <begin position="1"/>
        <end position="18"/>
    </location>
</feature>
<feature type="compositionally biased region" description="Basic and acidic residues" evidence="4">
    <location>
        <begin position="1381"/>
        <end position="1403"/>
    </location>
</feature>
<feature type="compositionally biased region" description="Polar residues" evidence="4">
    <location>
        <begin position="5116"/>
        <end position="5129"/>
    </location>
</feature>
<dbReference type="PANTHER" id="PTHR47977">
    <property type="entry name" value="RAS-RELATED PROTEIN RAB"/>
    <property type="match status" value="1"/>
</dbReference>
<evidence type="ECO:0000256" key="4">
    <source>
        <dbReference type="SAM" id="MobiDB-lite"/>
    </source>
</evidence>
<feature type="compositionally biased region" description="Polar residues" evidence="4">
    <location>
        <begin position="1422"/>
        <end position="1433"/>
    </location>
</feature>
<feature type="compositionally biased region" description="Low complexity" evidence="4">
    <location>
        <begin position="5375"/>
        <end position="5388"/>
    </location>
</feature>
<feature type="compositionally biased region" description="Polar residues" evidence="4">
    <location>
        <begin position="1522"/>
        <end position="1537"/>
    </location>
</feature>
<dbReference type="GO" id="GO:0003924">
    <property type="term" value="F:GTPase activity"/>
    <property type="evidence" value="ECO:0007669"/>
    <property type="project" value="InterPro"/>
</dbReference>
<feature type="compositionally biased region" description="Basic residues" evidence="4">
    <location>
        <begin position="5005"/>
        <end position="5019"/>
    </location>
</feature>
<feature type="compositionally biased region" description="Basic and acidic residues" evidence="4">
    <location>
        <begin position="2602"/>
        <end position="2630"/>
    </location>
</feature>
<feature type="compositionally biased region" description="Polar residues" evidence="4">
    <location>
        <begin position="2302"/>
        <end position="2311"/>
    </location>
</feature>
<feature type="compositionally biased region" description="Polar residues" evidence="4">
    <location>
        <begin position="3205"/>
        <end position="3216"/>
    </location>
</feature>
<feature type="compositionally biased region" description="Basic residues" evidence="4">
    <location>
        <begin position="1939"/>
        <end position="1956"/>
    </location>
</feature>
<feature type="compositionally biased region" description="Polar residues" evidence="4">
    <location>
        <begin position="1093"/>
        <end position="1104"/>
    </location>
</feature>
<feature type="compositionally biased region" description="Basic and acidic residues" evidence="4">
    <location>
        <begin position="1875"/>
        <end position="1903"/>
    </location>
</feature>
<keyword evidence="1" id="KW-0547">Nucleotide-binding</keyword>
<feature type="compositionally biased region" description="Basic and acidic residues" evidence="4">
    <location>
        <begin position="3891"/>
        <end position="3922"/>
    </location>
</feature>
<evidence type="ECO:0000313" key="5">
    <source>
        <dbReference type="Ensembl" id="ENSENLP00000031365.1"/>
    </source>
</evidence>
<dbReference type="OMA" id="KPLESGM"/>
<feature type="compositionally biased region" description="Polar residues" evidence="4">
    <location>
        <begin position="3703"/>
        <end position="3718"/>
    </location>
</feature>
<feature type="compositionally biased region" description="Polar residues" evidence="4">
    <location>
        <begin position="1751"/>
        <end position="1762"/>
    </location>
</feature>
<feature type="compositionally biased region" description="Polar residues" evidence="4">
    <location>
        <begin position="2034"/>
        <end position="2043"/>
    </location>
</feature>
<feature type="compositionally biased region" description="Basic and acidic residues" evidence="4">
    <location>
        <begin position="1634"/>
        <end position="1648"/>
    </location>
</feature>
<feature type="compositionally biased region" description="Basic and acidic residues" evidence="4">
    <location>
        <begin position="1710"/>
        <end position="1741"/>
    </location>
</feature>
<feature type="compositionally biased region" description="Polar residues" evidence="4">
    <location>
        <begin position="466"/>
        <end position="478"/>
    </location>
</feature>
<feature type="compositionally biased region" description="Basic and acidic residues" evidence="4">
    <location>
        <begin position="2847"/>
        <end position="2859"/>
    </location>
</feature>
<feature type="compositionally biased region" description="Basic and acidic residues" evidence="4">
    <location>
        <begin position="3574"/>
        <end position="3586"/>
    </location>
</feature>
<feature type="region of interest" description="Disordered" evidence="4">
    <location>
        <begin position="421"/>
        <end position="478"/>
    </location>
</feature>
<feature type="compositionally biased region" description="Polar residues" evidence="4">
    <location>
        <begin position="4085"/>
        <end position="4094"/>
    </location>
</feature>
<feature type="compositionally biased region" description="Polar residues" evidence="4">
    <location>
        <begin position="1904"/>
        <end position="1913"/>
    </location>
</feature>
<feature type="compositionally biased region" description="Basic and acidic residues" evidence="4">
    <location>
        <begin position="5087"/>
        <end position="5110"/>
    </location>
</feature>
<feature type="compositionally biased region" description="Basic residues" evidence="4">
    <location>
        <begin position="952"/>
        <end position="969"/>
    </location>
</feature>
<gene>
    <name evidence="5" type="primary">rab44</name>
</gene>
<feature type="region of interest" description="Disordered" evidence="4">
    <location>
        <begin position="279"/>
        <end position="298"/>
    </location>
</feature>
<feature type="compositionally biased region" description="Basic and acidic residues" evidence="4">
    <location>
        <begin position="1109"/>
        <end position="1123"/>
    </location>
</feature>
<sequence length="5620" mass="628186">MSAQTAKKKRLGSRRRGANQKETSKAHELHGTGSASVAECQMLEGDNESLTALSNPDDPQPDTKYPPLPELMNRKLGSRRKNEGQHVDDSEFHETREEVVKNTVGKEGQSEKEEELSKRDGHDISATHSSLAITRDHSCAVQKTITANTAAEVLEKIMSHQNSDCSESQQLFRVCPATEKEMDEDTEPLGEDGTLQRNYAMSEPHIQVVVKGISTTAAITTDETTTECIIEEPTEELPAHVNQNELISQQFDSQAHNLSFKIENTTNTNFNFSVNRRKLGSRRNKEQQHIQDSVSESYETKEGVARKVSNNAIETTIPLLLESENDEERQADTDLLKRWGFLQANVSESDKSKELDREDISYAAAFPTMPLALQVRSQEDREHDVFMSVTFDHNLKTAYNYSSDFQNLTRKTRTDELDGLHQKSIDDPASMQELSDPNDEQDESPLKESNMETSDQTNVDDHLNDTETLQTSDTGRANTGLDQVYENEAQAEHEIKPTSEQTDHWEKEGLLSEIEESKSAQTLPSETDAPSDSDLQDGSVKTEEQNDSNFKPLGNRRKLGSSRRNKGRQHVKGSVAESENTQDNKLLGTTKMALTTDEAVQETSMEIRPEGEVKFDHSQTEVSDQDKTNVRDPELTTISLYSSVEVDQQVINKPNRTQTPDEELTTAFSGMDTENKEPDENTDLSRHANNEVPQLNLKSEGIECSITQELSTERSSHGQNTDPEDRVDQTTVFPPKEESFTNEEQNDHFRLSDVRGAQLSEDAVKKVLEEEDIKQTKLQEIHLGYSPESGMHGAIEDTEICSANLADQEVSDPHKSETIQKSIDDPASMQELSDPDDEQDEPPLKESNMETSDQTNEDDHVNDTETLQTSDTGRANTGLDQVYENEAQAEHEIKPTSEQTDHWEKEGLLSEIEESKSAQTLPSETDAPSDSDLQDGSVKTEEQNDSNFKPLGNRRKLGSSRRNKGRQHVKGSVAESLHKSAEEDVEDRANEAPQTTRSSATGQEDSEHDGITSVTYDHSLNPESASNYSSEDQNLMTSSPEEELQSFLPKSEYLEESYKERDPSFNVETSDKSMEATLIENNKSDTLSDDSVNEVQEQEVQPTQILKMPKSDDSFESIIHDTGDNSDTWTRNLKEQDEVSDTYQPEIVQKSIDDPASMQELSDPDDEQDESPLKESNMETSDQTNVDDHLNDTETLQTSDTGRANTGLDQVYENEAQAEHEIKPTSEQTDHWEKEGLLSEIEESKSAQTLPSETDAPSDSDLQDGSVKTEEQNDSNFKPLGNRRKLGSSRRNKGRQHVKGSVAESLHKSAEEDVEDRANEAPQTTRSSATGQEDSEHDGITSVTYDHSLNPESASNYSSEDQNLMTSSPEEELQSFLPKSEYLEESYKERDPSFNVETSDKSMEATLIENNKSDTLSDDSVNEVQEQEVQPTQILKMPKSDDSFESIIHDTGDNSDTWTRNLKEQDEVSDTYQPEIVQKSIDDPASMQELSDPDDEQDESPLKESNMETSDQTNVDDHLNDTETLQTSDTGRANTGLDQVYENEAQAEHEIKLTSEQTDHWEKEGLLSEIEESKSAQTLPSETDAPSDSDLQDGSVKTEEQNDSNFKPLGNRRKLGSSRRNKGRQHVKGSVAESLHKSAEEDVEDRANEAPQTTRSSATGQEDSEHDGITSVTYDHSLNPESASNYSSEDQNLMTSSPEEELQSFLPKSEYLEESYKERDPSFNVETSDKSMEATLKENNKSDTLSDDSVNEVQEQEVQPTQILKMPKSDDSFESIIHDTGDNSDTWTRNHKEQDEVSDTYQPEIVQKSIDDPASMQELSDPNDEQDESPLKESNMETSDQTNEDDHLNDTETLQTSDTERANTGLDQVYENEAQAEHEIKPTSEQTDHWEKEGLLSEIEESKSAQTLPSETDAPSDSDLQDGSVKTEEQNDSNFKPLGNRRKLGSSRRNKGRQHVKGSVAESENTQDNKLLGTTKMALTTDEAVQETSMEFRQEGEDRFDLSQTEVSDQDKTNVRDPELTTISLYSSVEVDQQVINKPNRTQTPDEELTTAFSGMDTENKEPDENTDLSRHANNEVPQLNLKSEGIECSITQELSTERSSHGQNTDPEDRVDQTTVFPPKEESFTNEEQNDHFRLSDVRGAQLSEDAVKKVLEEEDIKQTKLQEIHLGYSPESGMHGAIEDTEICSANLADQEVSDPHKSETIQKSIDDPASMQELSDPDDEQDEPPLKESNMETSDQTNVDDHVNDTETLQTSDTGRANTGLDQVYENEAQAEHEIKPTSEQTDHWEKEGLLSEIEESKSAQTLPSETDAPSDSDLQDGSVKTEEQNDSNFKPLGNRRKLGSSRRNKGRQHVKGSVAESLHKSAEEDVEDRANEAPQTTRSSATGQEDSEHDGITSVTYDHSLNPESASNYSSEDQNLMTSSPEEELESFLPKSEYLEESYKERDPSFNVETSDKSMEATLKENNKSDTLSDDSVNEVQEQEVQPTQILKMPKSDDSFESIIHDTGDNSDTWTRNLKEQDEVSDTYQPEIVQKSIDDPASMQELSDPDDEQDESPLKESNMETSDQTNEDDHLNDTETLQTSDTGRANTGLDQVYENEAQAEHEIKPTSEQTDHWEKEGLLSEIEESKSAQTLPSETDAPSDSDLQDGSVKTEEQNDSNFKPLGNRRKLGSSRRNKGRQHVKGSVAESENTQDNKLLGTTKMALTTDEAVQETSMEFRQEGEDRFDHSQTEVSDQDKTNVRDPELTTISLYSSVEVDQQVINKPNRTQTPDEELTTAFSGMDTENKEPDENTDLSRHANNEVPQLNLKSEGIECSITQELSTERSRHGQNTDPEDRVDQTTVFPPKEESFTNEEQNDHFRLSDVRGAQLSEDAVKKVLEEEDIKQTKLQEIHLGYSPESGMHGAIEDTEICSANLADQEVSDPHKSETIQKSIDDPASMQELSDPDDEQDEPPLKESNMETSDQTNVDDHVNDTETLQTSDTGRANTGLDQVYENEAQAEHEIKPTSEQTDHWEKEGLLSEIEESKSAQTLPSETDAPSDSDLQDGSVKTEEQNDSNFKPLGNRRKLGSSRRNKGRQHVKGSVAESLHKSAEEDVEDRANEAPQTTRSSATGQEDSEHDGITSVTYDHSLNPESASNYSSEDQNLMTSSPEEELESFLPKSEYLEESYKERDPSFNVETSDKSMEATLKENNKSDTLSDDSVNEVQEQEVQPTQILKMPKSDDSFESIIHDTGDNSDTWTRNLKEQDEVSDTYQPEIVQKSIDDPASMQELSDPDDEQDESPLKESNMETSDQTNEDDHLNDTETLQTSDTGRANTGLDQVYENEAQAEHEIKPTSEQTDHWEKEGLLSEIEESKSAQTLPSETDAPSDSDLQDGSVKTEEQNDSNFKPLGNRRKLGSSRRNKGRQHVKGSVAESENTQDNKLLGTTKMALTTDEAVQETSMEFRQEGEDRFDHSQTEVSDQDKTNVRDPELTTISLYSSVEVDQQVINKPNRTQTPDEELTTAFSGMDTENKEPDENTDLSRHANNEVPQLNLKSEGIECSITQELSTERSRHGQNTDPEDRVDQTTVFPPKEESFTNEEQNDHFRLSDVRGAQLSEDAVKKVLEEEDIKQTKLQEIHLGYSPESGMHGAIEDTEICSANLADQEVSDPHKSETIQKSIDDPASMQELSDPDDEQDEPPLKESNMETSDQTNVDDHVNDTETLQTSDTGRANTGLDQVYENEAQAEHEIKPTSEQTDHWEKEGLLSEIEESKSAQTLPSETDAPSDSDLQDGSVKTEEQNDSNFKPLGNRRKLGSSRRNKGRQHVKGSVAESLHKSAEEDVEDRANEAPQTTRSSATGQEDSEHDGITSVTYDHSLNPESASNYSSEDQNLMTSSPEEELESFLPKSEYLEESYKERDPSFNVETSDKSMEATLKENNKSDTLSDDSVNEVQEQEVQPTQILKMPKSDDSFESIIHDTGDNSDTWTRNLKEQDEVSDTYQPEIVQKSIDDPASMQELSDPDDEQDESPLKESNMETSDQTNEDDHLNDTETLQTSDTGRANTGLDQVYENEAQAEHEIKPTSEQTDHWEKEGLLSEIEESKSAQTLPSETDAPSDSDLQDGSVKTEEQNDSNFKPLGNRRKLGSSRRNKGRQHVKGSVAESENTQDNKLLGTTKMALTTDEAVQETSMEFRQEGEDRFDHSQTEVSDQDKTNVRDPELTTISLYSSVEVDQQVINKPNRTQTPDEELTTAFSGMDTENKEPDENTDLSRHANNEVPQLNLKSEGIECSITQELSTERSSHGQNTDPEDRVDQTTVFPPKEESFTNEEQNDHFRLSDVRGAQLSEDAVKKVLEEEDIKQTKLQEIHLGYSPESGMHGAIEDTEICSANLADQEVSDPHKSETIQKSIDDPASMQELSDPDDEQDEPPLKESNMETSDQTNVDDHVNDTETLQTSDTGRANTGLDQVYENEAQAEHEIKPTSEQTDHWEKEGLLSEIEESKSAQTLPSETDAPSDSDLQDGSVKTEEQNDSNFKPLGNRRKLGSSRRNKGRQNIKDSSTLEKAVEETSAETLVERKETSDPPQTVADHGKLKDDGHVSTFDSTSNKEIIDKFCVMEVHDQDFSSVSSVTDTESKEKGESVLKRSAILQPNNLVDGSHLKLESRESSTTPAQTTEKSRQHTECGLDVEQSAVSLPKEEVSANEKQNSHFNPFEVRVAQQSEDTLPEEKELKLREMQKMHEFDHSSIEESSHHLPTLPLEVRSPQDCQSMDDSESIKEGAHSGFKFTGSRRKLGSSRRNRGRQHSPHPEHPEELVENTWDDKTPLGTETTGQRGSKERTEPGFTCSEKTKTAPADIIDSSTMLTTGISLNSDKIELPKFTQDLSGEKREHIIDGENLMSFTGYDTAKVDLIQSEEVSAESAPDVHGSEQVKVSEESEDRTNKDQAGQETSTSNEVIHAQPFSAALNKMGMWAFDVGVEENLRRNQIVNVPGESEISPAAAASHSQQVIEERNTEDNCENLQENVNKKKRKIGSTRKSQLKRKQEGQTDIQGQTIETKFSEEADMRWMEQVKEVTQNENTHPSLITVHREQESSSPSDLQTVETNIKPRIDDSVVLHTDVRDTEGTEDHGAEPLKPNDQASTEMETASVVSRRNRRSIDFQFLSPNPVDTINPDSANTLSFSEATQNTQTEEQSPETPSAALTGGKAGEGDRGGQVSEQEPNNMNEGANNKTSEKRNASPNFSSTSRRKKLSSTRRKLVSPSKGEDLHQEQEGDNEATVTSVGEALTECVSRIEDEKLQLHNEEEGADSEQRKEKVFETTECIYIGESQLNPTDALRELAEIEHHPAVDALPGTPSTSPKEDVMAEADAGRRRRKLGSHRKSHGHQPLLDKLSEVDQSNQKSSSTISISKAIEHKRPKSEGGADGVSPVQTPHCDIRLVPESQEKFSFGAHASSKTYNVLMVGDSSVGKTSFMKRAQSGKFSLDLPASVGLDSCMWTVVVDGKPVVLKLWDTAGQERFHSMTRQIFHKAQAFLLMYDITSSQSFTAVSYWANCIQEGAPDDVSILLLGNKSDHPTRQVKSQEGETLAKEYSFEFMECSAATGENVIQSLETVARMLSQKDGTTEEVTVLHKEPPQKKSSGCC</sequence>
<feature type="region of interest" description="Disordered" evidence="4">
    <location>
        <begin position="3641"/>
        <end position="4156"/>
    </location>
</feature>
<feature type="compositionally biased region" description="Basic and acidic residues" evidence="4">
    <location>
        <begin position="5389"/>
        <end position="5399"/>
    </location>
</feature>
<feature type="compositionally biased region" description="Basic and acidic residues" evidence="4">
    <location>
        <begin position="1217"/>
        <end position="1245"/>
    </location>
</feature>
<feature type="region of interest" description="Disordered" evidence="4">
    <location>
        <begin position="649"/>
        <end position="754"/>
    </location>
</feature>
<feature type="compositionally biased region" description="Basic residues" evidence="4">
    <location>
        <begin position="2666"/>
        <end position="2683"/>
    </location>
</feature>
<feature type="compositionally biased region" description="Polar residues" evidence="4">
    <location>
        <begin position="1650"/>
        <end position="1661"/>
    </location>
</feature>
<feature type="compositionally biased region" description="Basic and acidic residues" evidence="4">
    <location>
        <begin position="3329"/>
        <end position="3357"/>
    </location>
</feature>
<dbReference type="InterPro" id="IPR005225">
    <property type="entry name" value="Small_GTP-bd"/>
</dbReference>
<feature type="compositionally biased region" description="Basic residues" evidence="4">
    <location>
        <begin position="1610"/>
        <end position="1627"/>
    </location>
</feature>
<feature type="compositionally biased region" description="Basic and acidic residues" evidence="4">
    <location>
        <begin position="1990"/>
        <end position="2001"/>
    </location>
</feature>
<feature type="compositionally biased region" description="Basic residues" evidence="4">
    <location>
        <begin position="3064"/>
        <end position="3081"/>
    </location>
</feature>
<feature type="compositionally biased region" description="Polar residues" evidence="4">
    <location>
        <begin position="3756"/>
        <end position="3765"/>
    </location>
</feature>
<feature type="compositionally biased region" description="Basic and acidic residues" evidence="4">
    <location>
        <begin position="735"/>
        <end position="753"/>
    </location>
</feature>
<feature type="compositionally biased region" description="Basic and acidic residues" evidence="4">
    <location>
        <begin position="4056"/>
        <end position="4084"/>
    </location>
</feature>
<keyword evidence="2" id="KW-0342">GTP-binding</keyword>
<feature type="compositionally biased region" description="Basic and acidic residues" evidence="4">
    <location>
        <begin position="3444"/>
        <end position="3472"/>
    </location>
</feature>
<dbReference type="SMART" id="SM00175">
    <property type="entry name" value="RAB"/>
    <property type="match status" value="1"/>
</dbReference>
<dbReference type="InterPro" id="IPR050227">
    <property type="entry name" value="Rab"/>
</dbReference>
<feature type="region of interest" description="Disordered" evidence="4">
    <location>
        <begin position="3488"/>
        <end position="3586"/>
    </location>
</feature>
<dbReference type="NCBIfam" id="TIGR00231">
    <property type="entry name" value="small_GTP"/>
    <property type="match status" value="1"/>
</dbReference>
<feature type="compositionally biased region" description="Basic and acidic residues" evidence="4">
    <location>
        <begin position="811"/>
        <end position="824"/>
    </location>
</feature>
<feature type="region of interest" description="Disordered" evidence="4">
    <location>
        <begin position="2034"/>
        <end position="2132"/>
    </location>
</feature>
<dbReference type="FunFam" id="3.40.50.300:FF:001129">
    <property type="entry name" value="ras-related protein Rab-44 isoform X2"/>
    <property type="match status" value="1"/>
</dbReference>
<feature type="region of interest" description="Disordered" evidence="4">
    <location>
        <begin position="2717"/>
        <end position="2745"/>
    </location>
</feature>
<feature type="compositionally biased region" description="Polar residues" evidence="4">
    <location>
        <begin position="4215"/>
        <end position="4224"/>
    </location>
</feature>
<feature type="compositionally biased region" description="Polar residues" evidence="4">
    <location>
        <begin position="1193"/>
        <end position="1208"/>
    </location>
</feature>
<feature type="region of interest" description="Disordered" evidence="4">
    <location>
        <begin position="2761"/>
        <end position="2859"/>
    </location>
</feature>
<feature type="compositionally biased region" description="Basic and acidic residues" evidence="4">
    <location>
        <begin position="3650"/>
        <end position="3663"/>
    </location>
</feature>
<feature type="compositionally biased region" description="Polar residues" evidence="4">
    <location>
        <begin position="1012"/>
        <end position="1039"/>
    </location>
</feature>
<feature type="compositionally biased region" description="Polar residues" evidence="4">
    <location>
        <begin position="3831"/>
        <end position="3842"/>
    </location>
</feature>
<dbReference type="InParanoid" id="A0A665VI17"/>
<feature type="compositionally biased region" description="Polar residues" evidence="4">
    <location>
        <begin position="4032"/>
        <end position="4047"/>
    </location>
</feature>
<dbReference type="SUPFAM" id="SSF52540">
    <property type="entry name" value="P-loop containing nucleoside triphosphate hydrolases"/>
    <property type="match status" value="1"/>
</dbReference>
<feature type="compositionally biased region" description="Polar residues" evidence="4">
    <location>
        <begin position="3358"/>
        <end position="3367"/>
    </location>
</feature>
<feature type="compositionally biased region" description="Polar residues" evidence="4">
    <location>
        <begin position="3488"/>
        <end position="3497"/>
    </location>
</feature>
<dbReference type="SMART" id="SM00176">
    <property type="entry name" value="RAN"/>
    <property type="match status" value="1"/>
</dbReference>
<feature type="compositionally biased region" description="Polar residues" evidence="4">
    <location>
        <begin position="3104"/>
        <end position="3115"/>
    </location>
</feature>
<name>A0A665VI17_ECHNA</name>
<feature type="region of interest" description="Disordered" evidence="4">
    <location>
        <begin position="4894"/>
        <end position="4935"/>
    </location>
</feature>
<reference evidence="5" key="2">
    <citation type="submission" date="2025-08" db="UniProtKB">
        <authorList>
            <consortium name="Ensembl"/>
        </authorList>
    </citation>
    <scope>IDENTIFICATION</scope>
</reference>
<feature type="compositionally biased region" description="Polar residues" evidence="4">
    <location>
        <begin position="3305"/>
        <end position="3320"/>
    </location>
</feature>
<dbReference type="SMART" id="SM00174">
    <property type="entry name" value="RHO"/>
    <property type="match status" value="1"/>
</dbReference>
<feature type="compositionally biased region" description="Basic and acidic residues" evidence="4">
    <location>
        <begin position="3727"/>
        <end position="3755"/>
    </location>
</feature>
<feature type="compositionally biased region" description="Basic and acidic residues" evidence="4">
    <location>
        <begin position="605"/>
        <end position="633"/>
    </location>
</feature>
<feature type="compositionally biased region" description="Polar residues" evidence="4">
    <location>
        <begin position="864"/>
        <end position="879"/>
    </location>
</feature>
<feature type="compositionally biased region" description="Basic and acidic residues" evidence="4">
    <location>
        <begin position="4612"/>
        <end position="4622"/>
    </location>
</feature>
<feature type="compositionally biased region" description="Basic and acidic residues" evidence="4">
    <location>
        <begin position="3221"/>
        <end position="3235"/>
    </location>
</feature>
<protein>
    <submittedName>
        <fullName evidence="5">Uncharacterized LOC115043047</fullName>
    </submittedName>
</protein>
<feature type="compositionally biased region" description="Basic and acidic residues" evidence="4">
    <location>
        <begin position="1438"/>
        <end position="1452"/>
    </location>
</feature>
<feature type="compositionally biased region" description="Basic and acidic residues" evidence="4">
    <location>
        <begin position="4301"/>
        <end position="4319"/>
    </location>
</feature>
<feature type="region of interest" description="Disordered" evidence="4">
    <location>
        <begin position="5087"/>
        <end position="5261"/>
    </location>
</feature>
<feature type="compositionally biased region" description="Basic and acidic residues" evidence="4">
    <location>
        <begin position="2437"/>
        <end position="2468"/>
    </location>
</feature>
<feature type="region of interest" description="Disordered" evidence="4">
    <location>
        <begin position="799"/>
        <end position="1975"/>
    </location>
</feature>
<feature type="compositionally biased region" description="Basic and acidic residues" evidence="4">
    <location>
        <begin position="80"/>
        <end position="100"/>
    </location>
</feature>
<dbReference type="CDD" id="cd00154">
    <property type="entry name" value="Rab"/>
    <property type="match status" value="1"/>
</dbReference>
<feature type="compositionally biased region" description="Basic and acidic residues" evidence="4">
    <location>
        <begin position="108"/>
        <end position="125"/>
    </location>
</feature>
<feature type="compositionally biased region" description="Polar residues" evidence="4">
    <location>
        <begin position="5025"/>
        <end position="5035"/>
    </location>
</feature>
<feature type="compositionally biased region" description="Basic residues" evidence="4">
    <location>
        <begin position="3393"/>
        <end position="3410"/>
    </location>
</feature>
<dbReference type="PROSITE" id="PS51419">
    <property type="entry name" value="RAB"/>
    <property type="match status" value="1"/>
</dbReference>
<feature type="compositionally biased region" description="Basic and acidic residues" evidence="4">
    <location>
        <begin position="4568"/>
        <end position="4577"/>
    </location>
</feature>
<feature type="compositionally biased region" description="Polar residues" evidence="4">
    <location>
        <begin position="2397"/>
        <end position="2422"/>
    </location>
</feature>
<feature type="compositionally biased region" description="Basic and acidic residues" evidence="4">
    <location>
        <begin position="3948"/>
        <end position="3962"/>
    </location>
</feature>
<feature type="compositionally biased region" description="Polar residues" evidence="4">
    <location>
        <begin position="3851"/>
        <end position="3876"/>
    </location>
</feature>
<feature type="compositionally biased region" description="Basic and acidic residues" evidence="4">
    <location>
        <begin position="888"/>
        <end position="916"/>
    </location>
</feature>
<dbReference type="Ensembl" id="ENSENLT00000032271.1">
    <property type="protein sequence ID" value="ENSENLP00000031365.1"/>
    <property type="gene ID" value="ENSENLG00000013881.1"/>
</dbReference>
<dbReference type="Proteomes" id="UP000472264">
    <property type="component" value="Chromosome 5"/>
</dbReference>
<feature type="compositionally biased region" description="Basic residues" evidence="4">
    <location>
        <begin position="1281"/>
        <end position="1298"/>
    </location>
</feature>
<feature type="compositionally biased region" description="Polar residues" evidence="4">
    <location>
        <begin position="2761"/>
        <end position="2770"/>
    </location>
</feature>
<feature type="compositionally biased region" description="Polar residues" evidence="4">
    <location>
        <begin position="2578"/>
        <end position="2593"/>
    </location>
</feature>
<feature type="compositionally biased region" description="Basic residues" evidence="4">
    <location>
        <begin position="5349"/>
        <end position="5362"/>
    </location>
</feature>
<dbReference type="GO" id="GO:0005525">
    <property type="term" value="F:GTP binding"/>
    <property type="evidence" value="ECO:0007669"/>
    <property type="project" value="UniProtKB-KW"/>
</dbReference>
<feature type="compositionally biased region" description="Basic residues" evidence="4">
    <location>
        <begin position="2337"/>
        <end position="2354"/>
    </location>
</feature>
<feature type="compositionally biased region" description="Basic and acidic residues" evidence="4">
    <location>
        <begin position="2273"/>
        <end position="2301"/>
    </location>
</feature>
<feature type="compositionally biased region" description="Basic and acidic residues" evidence="4">
    <location>
        <begin position="2361"/>
        <end position="2375"/>
    </location>
</feature>
<feature type="region of interest" description="Disordered" evidence="4">
    <location>
        <begin position="1989"/>
        <end position="2019"/>
    </location>
</feature>
<accession>A0A665VI17</accession>
<feature type="compositionally biased region" description="Polar residues" evidence="4">
    <location>
        <begin position="649"/>
        <end position="658"/>
    </location>
</feature>
<feature type="compositionally biased region" description="Basic and acidic residues" evidence="4">
    <location>
        <begin position="1052"/>
        <end position="1074"/>
    </location>
</feature>
<feature type="compositionally biased region" description="Polar residues" evidence="4">
    <location>
        <begin position="5194"/>
        <end position="5209"/>
    </location>
</feature>
<evidence type="ECO:0000256" key="3">
    <source>
        <dbReference type="ARBA" id="ARBA00023288"/>
    </source>
</evidence>
<feature type="compositionally biased region" description="Polar residues" evidence="4">
    <location>
        <begin position="3029"/>
        <end position="3038"/>
    </location>
</feature>
<feature type="region of interest" description="Disordered" evidence="4">
    <location>
        <begin position="4604"/>
        <end position="4692"/>
    </location>
</feature>
<feature type="compositionally biased region" description="Basic residues" evidence="4">
    <location>
        <begin position="4518"/>
        <end position="4533"/>
    </location>
</feature>
<feature type="region of interest" description="Disordered" evidence="4">
    <location>
        <begin position="4215"/>
        <end position="4320"/>
    </location>
</feature>
<feature type="region of interest" description="Disordered" evidence="4">
    <location>
        <begin position="2914"/>
        <end position="3430"/>
    </location>
</feature>
<feature type="compositionally biased region" description="Polar residues" evidence="4">
    <location>
        <begin position="2478"/>
        <end position="2489"/>
    </location>
</feature>
<feature type="compositionally biased region" description="Basic and acidic residues" evidence="4">
    <location>
        <begin position="673"/>
        <end position="689"/>
    </location>
</feature>
<feature type="compositionally biased region" description="Basic and acidic residues" evidence="4">
    <location>
        <begin position="2196"/>
        <end position="2209"/>
    </location>
</feature>
<feature type="compositionally biased region" description="Basic and acidic residues" evidence="4">
    <location>
        <begin position="2120"/>
        <end position="2132"/>
    </location>
</feature>
<feature type="compositionally biased region" description="Polar residues" evidence="4">
    <location>
        <begin position="519"/>
        <end position="528"/>
    </location>
</feature>
<feature type="compositionally biased region" description="Polar residues" evidence="4">
    <location>
        <begin position="1321"/>
        <end position="1332"/>
    </location>
</feature>
<feature type="compositionally biased region" description="Basic residues" evidence="4">
    <location>
        <begin position="4120"/>
        <end position="4137"/>
    </location>
</feature>
<feature type="compositionally biased region" description="Polar residues" evidence="4">
    <location>
        <begin position="917"/>
        <end position="926"/>
    </location>
</feature>
<dbReference type="Pfam" id="PF00071">
    <property type="entry name" value="Ras"/>
    <property type="match status" value="1"/>
</dbReference>
<dbReference type="PROSITE" id="PS51420">
    <property type="entry name" value="RHO"/>
    <property type="match status" value="1"/>
</dbReference>
<feature type="compositionally biased region" description="Polar residues" evidence="4">
    <location>
        <begin position="3932"/>
        <end position="3943"/>
    </location>
</feature>
<feature type="compositionally biased region" description="Basic and acidic residues" evidence="4">
    <location>
        <begin position="4719"/>
        <end position="4731"/>
    </location>
</feature>
<feature type="compositionally biased region" description="Basic and acidic residues" evidence="4">
    <location>
        <begin position="4239"/>
        <end position="4255"/>
    </location>
</feature>
<feature type="compositionally biased region" description="Polar residues" evidence="4">
    <location>
        <begin position="1575"/>
        <end position="1584"/>
    </location>
</feature>
<feature type="region of interest" description="Disordered" evidence="4">
    <location>
        <begin position="4368"/>
        <end position="4583"/>
    </location>
</feature>
<feature type="compositionally biased region" description="Polar residues" evidence="4">
    <location>
        <begin position="4922"/>
        <end position="4933"/>
    </location>
</feature>
<feature type="compositionally biased region" description="Polar residues" evidence="4">
    <location>
        <begin position="1341"/>
        <end position="1368"/>
    </location>
</feature>
<feature type="compositionally biased region" description="Basic and acidic residues" evidence="4">
    <location>
        <begin position="3088"/>
        <end position="3102"/>
    </location>
</feature>
<feature type="region of interest" description="Disordered" evidence="4">
    <location>
        <begin position="3443"/>
        <end position="3472"/>
    </location>
</feature>
<feature type="compositionally biased region" description="Basic and acidic residues" evidence="4">
    <location>
        <begin position="4454"/>
        <end position="4482"/>
    </location>
</feature>
<feature type="compositionally biased region" description="Basic and acidic residues" evidence="4">
    <location>
        <begin position="4785"/>
        <end position="4802"/>
    </location>
</feature>
<proteinExistence type="predicted"/>
<feature type="compositionally biased region" description="Basic and acidic residues" evidence="4">
    <location>
        <begin position="2058"/>
        <end position="2074"/>
    </location>
</feature>
<feature type="compositionally biased region" description="Basic and acidic residues" evidence="4">
    <location>
        <begin position="2009"/>
        <end position="2019"/>
    </location>
</feature>
<keyword evidence="3" id="KW-0449">Lipoprotein</keyword>
<feature type="compositionally biased region" description="Basic residues" evidence="4">
    <location>
        <begin position="5224"/>
        <end position="5236"/>
    </location>
</feature>
<dbReference type="OrthoDB" id="9989112at2759"/>